<evidence type="ECO:0000313" key="1">
    <source>
        <dbReference type="EMBL" id="GBN80711.1"/>
    </source>
</evidence>
<reference evidence="1 2" key="1">
    <citation type="journal article" date="2019" name="Sci. Rep.">
        <title>Orb-weaving spider Araneus ventricosus genome elucidates the spidroin gene catalogue.</title>
        <authorList>
            <person name="Kono N."/>
            <person name="Nakamura H."/>
            <person name="Ohtoshi R."/>
            <person name="Moran D.A.P."/>
            <person name="Shinohara A."/>
            <person name="Yoshida Y."/>
            <person name="Fujiwara M."/>
            <person name="Mori M."/>
            <person name="Tomita M."/>
            <person name="Arakawa K."/>
        </authorList>
    </citation>
    <scope>NUCLEOTIDE SEQUENCE [LARGE SCALE GENOMIC DNA]</scope>
</reference>
<dbReference type="Proteomes" id="UP000499080">
    <property type="component" value="Unassembled WGS sequence"/>
</dbReference>
<comment type="caution">
    <text evidence="1">The sequence shown here is derived from an EMBL/GenBank/DDBJ whole genome shotgun (WGS) entry which is preliminary data.</text>
</comment>
<organism evidence="1 2">
    <name type="scientific">Araneus ventricosus</name>
    <name type="common">Orbweaver spider</name>
    <name type="synonym">Epeira ventricosa</name>
    <dbReference type="NCBI Taxonomy" id="182803"/>
    <lineage>
        <taxon>Eukaryota</taxon>
        <taxon>Metazoa</taxon>
        <taxon>Ecdysozoa</taxon>
        <taxon>Arthropoda</taxon>
        <taxon>Chelicerata</taxon>
        <taxon>Arachnida</taxon>
        <taxon>Araneae</taxon>
        <taxon>Araneomorphae</taxon>
        <taxon>Entelegynae</taxon>
        <taxon>Araneoidea</taxon>
        <taxon>Araneidae</taxon>
        <taxon>Araneus</taxon>
    </lineage>
</organism>
<feature type="non-terminal residue" evidence="1">
    <location>
        <position position="1"/>
    </location>
</feature>
<gene>
    <name evidence="1" type="ORF">AVEN_264966_1</name>
</gene>
<dbReference type="EMBL" id="BGPR01148425">
    <property type="protein sequence ID" value="GBN80711.1"/>
    <property type="molecule type" value="Genomic_DNA"/>
</dbReference>
<evidence type="ECO:0000313" key="2">
    <source>
        <dbReference type="Proteomes" id="UP000499080"/>
    </source>
</evidence>
<accession>A0A4Y2RYA9</accession>
<dbReference type="AlphaFoldDB" id="A0A4Y2RYA9"/>
<dbReference type="OrthoDB" id="6437077at2759"/>
<proteinExistence type="predicted"/>
<sequence>SGEEGVYPHLIKFCEARLQQVDPSNKYLLSAKGIMSYSDIPEEEKENILAGLEVSIKFWAKSVNGKSVCLYVRGHANAITQKLEKPDG</sequence>
<keyword evidence="2" id="KW-1185">Reference proteome</keyword>
<name>A0A4Y2RYA9_ARAVE</name>
<protein>
    <submittedName>
        <fullName evidence="1">Uncharacterized protein</fullName>
    </submittedName>
</protein>